<comment type="subcellular location">
    <subcellularLocation>
        <location evidence="1 7">Cell membrane</location>
        <topology evidence="1 7">Multi-pass membrane protein</topology>
    </subcellularLocation>
</comment>
<organism evidence="9 10">
    <name type="scientific">Blautia luti</name>
    <dbReference type="NCBI Taxonomy" id="89014"/>
    <lineage>
        <taxon>Bacteria</taxon>
        <taxon>Bacillati</taxon>
        <taxon>Bacillota</taxon>
        <taxon>Clostridia</taxon>
        <taxon>Lachnospirales</taxon>
        <taxon>Lachnospiraceae</taxon>
        <taxon>Blautia</taxon>
    </lineage>
</organism>
<dbReference type="InterPro" id="IPR000515">
    <property type="entry name" value="MetI-like"/>
</dbReference>
<dbReference type="Pfam" id="PF00528">
    <property type="entry name" value="BPD_transp_1"/>
    <property type="match status" value="1"/>
</dbReference>
<reference evidence="9 10" key="1">
    <citation type="submission" date="2019-07" db="EMBL/GenBank/DDBJ databases">
        <authorList>
            <person name="Hibberd C M."/>
            <person name="Gehrig L. J."/>
            <person name="Chang H.-W."/>
            <person name="Venkatesh S."/>
        </authorList>
    </citation>
    <scope>NUCLEOTIDE SEQUENCE [LARGE SCALE GENOMIC DNA]</scope>
    <source>
        <strain evidence="9">Blautia_luti_SSTS_Bg7063</strain>
    </source>
</reference>
<evidence type="ECO:0000256" key="5">
    <source>
        <dbReference type="ARBA" id="ARBA00022989"/>
    </source>
</evidence>
<sequence>MKTKKVSSKQKTPFQKQLPLQMFALAGMLYFFIFNVIPMVGIIMGFKDYQLSMGFKGIFTAKWVGLKYFKEFVSDYQFPMLIKNTIGISVLKLIFTFPLPIIFAVMLSEMRSKKLKKVTQTASYLPHFISWVIIAGLSYQFLSSSGIVNTFLMKLHIIQKPVGFLTDPSKYWGLAVFLDVWKETGWWAIVFLAAIMGIGQEMYESAKLDGAGRLQRIWYITLPCIKPTIVTVLILSLGNLFGGGLSGSSFEQSYLLGNSMNSGASSIIQTYVYDVGLGSGRYAYATAVGLIQSIISLVFVFGSNTVSKKITGSGLI</sequence>
<protein>
    <submittedName>
        <fullName evidence="9">Putative multiple-sugar transport system permease YteP</fullName>
    </submittedName>
</protein>
<dbReference type="Gene3D" id="1.10.3720.10">
    <property type="entry name" value="MetI-like"/>
    <property type="match status" value="1"/>
</dbReference>
<accession>A0A564W0M1</accession>
<evidence type="ECO:0000313" key="9">
    <source>
        <dbReference type="EMBL" id="VUX38481.1"/>
    </source>
</evidence>
<dbReference type="PANTHER" id="PTHR30193:SF44">
    <property type="entry name" value="LACTOSE TRANSPORT SYSTEM PERMEASE PROTEIN LACF"/>
    <property type="match status" value="1"/>
</dbReference>
<keyword evidence="2 7" id="KW-0813">Transport</keyword>
<keyword evidence="4 7" id="KW-0812">Transmembrane</keyword>
<feature type="transmembrane region" description="Helical" evidence="7">
    <location>
        <begin position="20"/>
        <end position="46"/>
    </location>
</feature>
<keyword evidence="6 7" id="KW-0472">Membrane</keyword>
<evidence type="ECO:0000256" key="6">
    <source>
        <dbReference type="ARBA" id="ARBA00023136"/>
    </source>
</evidence>
<proteinExistence type="inferred from homology"/>
<dbReference type="SUPFAM" id="SSF161098">
    <property type="entry name" value="MetI-like"/>
    <property type="match status" value="1"/>
</dbReference>
<keyword evidence="3" id="KW-1003">Cell membrane</keyword>
<dbReference type="GO" id="GO:0005886">
    <property type="term" value="C:plasma membrane"/>
    <property type="evidence" value="ECO:0007669"/>
    <property type="project" value="UniProtKB-SubCell"/>
</dbReference>
<dbReference type="RefSeq" id="WP_144093792.1">
    <property type="nucleotide sequence ID" value="NZ_CABHMX010000001.1"/>
</dbReference>
<dbReference type="EMBL" id="CABHNW010000076">
    <property type="protein sequence ID" value="VUX38481.1"/>
    <property type="molecule type" value="Genomic_DNA"/>
</dbReference>
<feature type="transmembrane region" description="Helical" evidence="7">
    <location>
        <begin position="172"/>
        <end position="196"/>
    </location>
</feature>
<name>A0A564W0M1_9FIRM</name>
<evidence type="ECO:0000256" key="3">
    <source>
        <dbReference type="ARBA" id="ARBA00022475"/>
    </source>
</evidence>
<dbReference type="InterPro" id="IPR035906">
    <property type="entry name" value="MetI-like_sf"/>
</dbReference>
<evidence type="ECO:0000256" key="1">
    <source>
        <dbReference type="ARBA" id="ARBA00004651"/>
    </source>
</evidence>
<dbReference type="Proteomes" id="UP000408482">
    <property type="component" value="Unassembled WGS sequence"/>
</dbReference>
<evidence type="ECO:0000259" key="8">
    <source>
        <dbReference type="PROSITE" id="PS50928"/>
    </source>
</evidence>
<evidence type="ECO:0000313" key="10">
    <source>
        <dbReference type="Proteomes" id="UP000408482"/>
    </source>
</evidence>
<comment type="similarity">
    <text evidence="7">Belongs to the binding-protein-dependent transport system permease family.</text>
</comment>
<keyword evidence="9" id="KW-0762">Sugar transport</keyword>
<feature type="transmembrane region" description="Helical" evidence="7">
    <location>
        <begin position="217"/>
        <end position="241"/>
    </location>
</feature>
<feature type="transmembrane region" description="Helical" evidence="7">
    <location>
        <begin position="86"/>
        <end position="107"/>
    </location>
</feature>
<dbReference type="GO" id="GO:0055085">
    <property type="term" value="P:transmembrane transport"/>
    <property type="evidence" value="ECO:0007669"/>
    <property type="project" value="InterPro"/>
</dbReference>
<feature type="transmembrane region" description="Helical" evidence="7">
    <location>
        <begin position="282"/>
        <end position="301"/>
    </location>
</feature>
<keyword evidence="5 7" id="KW-1133">Transmembrane helix</keyword>
<keyword evidence="10" id="KW-1185">Reference proteome</keyword>
<gene>
    <name evidence="9" type="primary">yteP</name>
    <name evidence="9" type="ORF">RSSSTS7063_03317</name>
</gene>
<feature type="transmembrane region" description="Helical" evidence="7">
    <location>
        <begin position="128"/>
        <end position="152"/>
    </location>
</feature>
<evidence type="ECO:0000256" key="7">
    <source>
        <dbReference type="RuleBase" id="RU363032"/>
    </source>
</evidence>
<dbReference type="InterPro" id="IPR051393">
    <property type="entry name" value="ABC_transporter_permease"/>
</dbReference>
<evidence type="ECO:0000256" key="4">
    <source>
        <dbReference type="ARBA" id="ARBA00022692"/>
    </source>
</evidence>
<feature type="domain" description="ABC transmembrane type-1" evidence="8">
    <location>
        <begin position="82"/>
        <end position="303"/>
    </location>
</feature>
<dbReference type="PROSITE" id="PS50928">
    <property type="entry name" value="ABC_TM1"/>
    <property type="match status" value="1"/>
</dbReference>
<dbReference type="CDD" id="cd06261">
    <property type="entry name" value="TM_PBP2"/>
    <property type="match status" value="1"/>
</dbReference>
<evidence type="ECO:0000256" key="2">
    <source>
        <dbReference type="ARBA" id="ARBA00022448"/>
    </source>
</evidence>
<dbReference type="AlphaFoldDB" id="A0A564W0M1"/>
<dbReference type="PANTHER" id="PTHR30193">
    <property type="entry name" value="ABC TRANSPORTER PERMEASE PROTEIN"/>
    <property type="match status" value="1"/>
</dbReference>